<accession>A0ABD3AG90</accession>
<dbReference type="EMBL" id="JBJUIK010000004">
    <property type="protein sequence ID" value="KAL3530138.1"/>
    <property type="molecule type" value="Genomic_DNA"/>
</dbReference>
<proteinExistence type="predicted"/>
<dbReference type="Proteomes" id="UP001630127">
    <property type="component" value="Unassembled WGS sequence"/>
</dbReference>
<gene>
    <name evidence="1" type="ORF">ACH5RR_009460</name>
</gene>
<protein>
    <submittedName>
        <fullName evidence="1">Uncharacterized protein</fullName>
    </submittedName>
</protein>
<comment type="caution">
    <text evidence="1">The sequence shown here is derived from an EMBL/GenBank/DDBJ whole genome shotgun (WGS) entry which is preliminary data.</text>
</comment>
<evidence type="ECO:0000313" key="1">
    <source>
        <dbReference type="EMBL" id="KAL3530138.1"/>
    </source>
</evidence>
<sequence>MTEVKGKGGLGFRDLHCFNFALLAGQIWRIITKPNLLMSKILKGKYFPNISFWSAKCSSSASCIWKSLLCAKDLLEGGTMKRIGDGKTVRIWEDKWVLGWKDGRIWSTKLVDCELIYVSQLFTQGKWNEDLLNKLFCSDEVNSILQIPLSHLGSLDKLMWADSQSGVSNRAIVLQKMLRKSKSLGEFIMLVLV</sequence>
<reference evidence="1 2" key="1">
    <citation type="submission" date="2024-11" db="EMBL/GenBank/DDBJ databases">
        <title>A near-complete genome assembly of Cinchona calisaya.</title>
        <authorList>
            <person name="Lian D.C."/>
            <person name="Zhao X.W."/>
            <person name="Wei L."/>
        </authorList>
    </citation>
    <scope>NUCLEOTIDE SEQUENCE [LARGE SCALE GENOMIC DNA]</scope>
    <source>
        <tissue evidence="1">Nenye</tissue>
    </source>
</reference>
<keyword evidence="2" id="KW-1185">Reference proteome</keyword>
<organism evidence="1 2">
    <name type="scientific">Cinchona calisaya</name>
    <dbReference type="NCBI Taxonomy" id="153742"/>
    <lineage>
        <taxon>Eukaryota</taxon>
        <taxon>Viridiplantae</taxon>
        <taxon>Streptophyta</taxon>
        <taxon>Embryophyta</taxon>
        <taxon>Tracheophyta</taxon>
        <taxon>Spermatophyta</taxon>
        <taxon>Magnoliopsida</taxon>
        <taxon>eudicotyledons</taxon>
        <taxon>Gunneridae</taxon>
        <taxon>Pentapetalae</taxon>
        <taxon>asterids</taxon>
        <taxon>lamiids</taxon>
        <taxon>Gentianales</taxon>
        <taxon>Rubiaceae</taxon>
        <taxon>Cinchonoideae</taxon>
        <taxon>Cinchoneae</taxon>
        <taxon>Cinchona</taxon>
    </lineage>
</organism>
<name>A0ABD3AG90_9GENT</name>
<dbReference type="AlphaFoldDB" id="A0ABD3AG90"/>
<evidence type="ECO:0000313" key="2">
    <source>
        <dbReference type="Proteomes" id="UP001630127"/>
    </source>
</evidence>